<keyword evidence="2" id="KW-1185">Reference proteome</keyword>
<accession>A0ACC1R757</accession>
<evidence type="ECO:0000313" key="1">
    <source>
        <dbReference type="EMBL" id="KAJ3499287.1"/>
    </source>
</evidence>
<gene>
    <name evidence="1" type="ORF">NLG97_g454</name>
</gene>
<evidence type="ECO:0000313" key="2">
    <source>
        <dbReference type="Proteomes" id="UP001148737"/>
    </source>
</evidence>
<name>A0ACC1R757_9HYPO</name>
<proteinExistence type="predicted"/>
<dbReference type="EMBL" id="JANAKD010000015">
    <property type="protein sequence ID" value="KAJ3499287.1"/>
    <property type="molecule type" value="Genomic_DNA"/>
</dbReference>
<dbReference type="Proteomes" id="UP001148737">
    <property type="component" value="Unassembled WGS sequence"/>
</dbReference>
<sequence length="539" mass="58236">MRMLAAAFISFIAAAAAAKTDEIPKDALAASCCKCLQDAPELDGNVHLPGSATYNARLSSYWSVSAGLPSWCIVLPRSSEHVSIIIKTLSKNQCNFGIRGGGHGAFPLANSVEHGVTIDFGEQMLPNTYGGALLIRAWKGKMTTTTWNTETKIASIQPGTHWQAVYETLAPLGVVVPGGRVSTVGVGGYLTGGGISFHQASHGLACDNVVNFEVVLASGEIVNANASSYPDLWQALKGSSGNLGLVTRFDMNGIEYKNPAKPLMWGGNVAFKESSKDAIVEAVVSFTDNVHKDENSSVILVWTYNPEISPEPMINAAMYNTEAQAKPSAFDGFFSADGIQSDMTRITDMTELTAELGFGQVAGFYYVWYTSAFQSDARPVKYAVEKFAELNKELEKVAPSSKSRLNTNLFFQPLSKSMTDKGTQNGGNVIGLERFTAHANGLVLLVTASVKDAESERLIVPKLAKFMDDVDAYSASLRLKWDWRYLNYARGDQDAIASYGALSIGKIRAAANKYDPKGVFQNLRASGFKIPEDFTKTEL</sequence>
<comment type="caution">
    <text evidence="1">The sequence shown here is derived from an EMBL/GenBank/DDBJ whole genome shotgun (WGS) entry which is preliminary data.</text>
</comment>
<reference evidence="1" key="1">
    <citation type="submission" date="2022-07" db="EMBL/GenBank/DDBJ databases">
        <title>Genome Sequence of Lecanicillium saksenae.</title>
        <authorList>
            <person name="Buettner E."/>
        </authorList>
    </citation>
    <scope>NUCLEOTIDE SEQUENCE</scope>
    <source>
        <strain evidence="1">VT-O1</strain>
    </source>
</reference>
<organism evidence="1 2">
    <name type="scientific">Lecanicillium saksenae</name>
    <dbReference type="NCBI Taxonomy" id="468837"/>
    <lineage>
        <taxon>Eukaryota</taxon>
        <taxon>Fungi</taxon>
        <taxon>Dikarya</taxon>
        <taxon>Ascomycota</taxon>
        <taxon>Pezizomycotina</taxon>
        <taxon>Sordariomycetes</taxon>
        <taxon>Hypocreomycetidae</taxon>
        <taxon>Hypocreales</taxon>
        <taxon>Cordycipitaceae</taxon>
        <taxon>Lecanicillium</taxon>
    </lineage>
</organism>
<protein>
    <submittedName>
        <fullName evidence="1">Uncharacterized protein</fullName>
    </submittedName>
</protein>